<dbReference type="AlphaFoldDB" id="A0A835BJX6"/>
<comment type="caution">
    <text evidence="2">The sequence shown here is derived from an EMBL/GenBank/DDBJ whole genome shotgun (WGS) entry which is preliminary data.</text>
</comment>
<dbReference type="InterPro" id="IPR036047">
    <property type="entry name" value="F-box-like_dom_sf"/>
</dbReference>
<accession>A0A835BJX6</accession>
<name>A0A835BJX6_9POAL</name>
<dbReference type="Proteomes" id="UP000636709">
    <property type="component" value="Unassembled WGS sequence"/>
</dbReference>
<organism evidence="2 3">
    <name type="scientific">Digitaria exilis</name>
    <dbReference type="NCBI Taxonomy" id="1010633"/>
    <lineage>
        <taxon>Eukaryota</taxon>
        <taxon>Viridiplantae</taxon>
        <taxon>Streptophyta</taxon>
        <taxon>Embryophyta</taxon>
        <taxon>Tracheophyta</taxon>
        <taxon>Spermatophyta</taxon>
        <taxon>Magnoliopsida</taxon>
        <taxon>Liliopsida</taxon>
        <taxon>Poales</taxon>
        <taxon>Poaceae</taxon>
        <taxon>PACMAD clade</taxon>
        <taxon>Panicoideae</taxon>
        <taxon>Panicodae</taxon>
        <taxon>Paniceae</taxon>
        <taxon>Anthephorinae</taxon>
        <taxon>Digitaria</taxon>
    </lineage>
</organism>
<proteinExistence type="predicted"/>
<gene>
    <name evidence="2" type="ORF">HU200_035139</name>
</gene>
<dbReference type="SUPFAM" id="SSF50965">
    <property type="entry name" value="Galactose oxidase, central domain"/>
    <property type="match status" value="1"/>
</dbReference>
<dbReference type="InterPro" id="IPR017451">
    <property type="entry name" value="F-box-assoc_interact_dom"/>
</dbReference>
<evidence type="ECO:0000259" key="1">
    <source>
        <dbReference type="SMART" id="SM00256"/>
    </source>
</evidence>
<dbReference type="PANTHER" id="PTHR35546:SF105">
    <property type="entry name" value="OS05G0139200 PROTEIN"/>
    <property type="match status" value="1"/>
</dbReference>
<dbReference type="NCBIfam" id="TIGR01640">
    <property type="entry name" value="F_box_assoc_1"/>
    <property type="match status" value="1"/>
</dbReference>
<dbReference type="Pfam" id="PF00646">
    <property type="entry name" value="F-box"/>
    <property type="match status" value="1"/>
</dbReference>
<dbReference type="CDD" id="cd22157">
    <property type="entry name" value="F-box_AtFBW1-like"/>
    <property type="match status" value="1"/>
</dbReference>
<dbReference type="Pfam" id="PF24750">
    <property type="entry name" value="b-prop_At3g26010-like"/>
    <property type="match status" value="1"/>
</dbReference>
<dbReference type="InterPro" id="IPR056592">
    <property type="entry name" value="Beta-prop_At3g26010-like"/>
</dbReference>
<feature type="domain" description="F-box" evidence="1">
    <location>
        <begin position="15"/>
        <end position="55"/>
    </location>
</feature>
<dbReference type="SMART" id="SM00256">
    <property type="entry name" value="FBOX"/>
    <property type="match status" value="1"/>
</dbReference>
<dbReference type="InterPro" id="IPR001810">
    <property type="entry name" value="F-box_dom"/>
</dbReference>
<dbReference type="Gene3D" id="1.20.1280.50">
    <property type="match status" value="1"/>
</dbReference>
<dbReference type="PANTHER" id="PTHR35546">
    <property type="entry name" value="F-BOX PROTEIN INTERACTION DOMAIN PROTEIN-RELATED"/>
    <property type="match status" value="1"/>
</dbReference>
<evidence type="ECO:0000313" key="2">
    <source>
        <dbReference type="EMBL" id="KAF8698877.1"/>
    </source>
</evidence>
<dbReference type="InterPro" id="IPR055290">
    <property type="entry name" value="At3g26010-like"/>
</dbReference>
<dbReference type="OrthoDB" id="601668at2759"/>
<dbReference type="InterPro" id="IPR011043">
    <property type="entry name" value="Gal_Oxase/kelch_b-propeller"/>
</dbReference>
<reference evidence="2" key="1">
    <citation type="submission" date="2020-07" db="EMBL/GenBank/DDBJ databases">
        <title>Genome sequence and genetic diversity analysis of an under-domesticated orphan crop, white fonio (Digitaria exilis).</title>
        <authorList>
            <person name="Bennetzen J.L."/>
            <person name="Chen S."/>
            <person name="Ma X."/>
            <person name="Wang X."/>
            <person name="Yssel A.E.J."/>
            <person name="Chaluvadi S.R."/>
            <person name="Johnson M."/>
            <person name="Gangashetty P."/>
            <person name="Hamidou F."/>
            <person name="Sanogo M.D."/>
            <person name="Zwaenepoel A."/>
            <person name="Wallace J."/>
            <person name="Van De Peer Y."/>
            <person name="Van Deynze A."/>
        </authorList>
    </citation>
    <scope>NUCLEOTIDE SEQUENCE</scope>
    <source>
        <tissue evidence="2">Leaves</tissue>
    </source>
</reference>
<evidence type="ECO:0000313" key="3">
    <source>
        <dbReference type="Proteomes" id="UP000636709"/>
    </source>
</evidence>
<dbReference type="SUPFAM" id="SSF81383">
    <property type="entry name" value="F-box domain"/>
    <property type="match status" value="1"/>
</dbReference>
<sequence length="382" mass="43380">MDSPKKSASAAAADLTDDLVIEILSRLPAKSICRFKCVSWHWYGLITDAEHRRKIPQTLSGFFYTSYRGTLEDLAKMLPDFVGIVGDEEPFSDPSLTFLAGYNSIIPKICSNGLLFCLCWKDSPRDEADYVVCNPATEKWVVLPDSGDESISLAYHFGFDPTISPHFYVFQIIDTDENYGYIGDMNIYSSEAGAWSQKESGWADELQLVDRGAVFLNGMLHLLTNDFKILAVDTEGKKWRTFPLLEPMTVSCFCRGALAFIGQSQGRLYFINMRANDPSKLSVWILEDYDSGEWIFKYSISTAQIFGEKNLMFERDYALIAIHPECNMIFFVYRCEDLLISYDMDHGKVCVICSLKEHLCDRPFLPYLPYVPFLSDSLAAWG</sequence>
<protein>
    <recommendedName>
        <fullName evidence="1">F-box domain-containing protein</fullName>
    </recommendedName>
</protein>
<keyword evidence="3" id="KW-1185">Reference proteome</keyword>
<dbReference type="EMBL" id="JACEFO010001862">
    <property type="protein sequence ID" value="KAF8698877.1"/>
    <property type="molecule type" value="Genomic_DNA"/>
</dbReference>